<dbReference type="GO" id="GO:0030497">
    <property type="term" value="P:fatty acid elongation"/>
    <property type="evidence" value="ECO:0007669"/>
    <property type="project" value="TreeGrafter"/>
</dbReference>
<dbReference type="PANTHER" id="PTHR42760">
    <property type="entry name" value="SHORT-CHAIN DEHYDROGENASES/REDUCTASES FAMILY MEMBER"/>
    <property type="match status" value="1"/>
</dbReference>
<name>A0A381R919_9ZZZZ</name>
<dbReference type="Pfam" id="PF13561">
    <property type="entry name" value="adh_short_C2"/>
    <property type="match status" value="1"/>
</dbReference>
<dbReference type="SUPFAM" id="SSF51735">
    <property type="entry name" value="NAD(P)-binding Rossmann-fold domains"/>
    <property type="match status" value="1"/>
</dbReference>
<organism evidence="2">
    <name type="scientific">marine metagenome</name>
    <dbReference type="NCBI Taxonomy" id="408172"/>
    <lineage>
        <taxon>unclassified sequences</taxon>
        <taxon>metagenomes</taxon>
        <taxon>ecological metagenomes</taxon>
    </lineage>
</organism>
<reference evidence="2" key="1">
    <citation type="submission" date="2018-05" db="EMBL/GenBank/DDBJ databases">
        <authorList>
            <person name="Lanie J.A."/>
            <person name="Ng W.-L."/>
            <person name="Kazmierczak K.M."/>
            <person name="Andrzejewski T.M."/>
            <person name="Davidsen T.M."/>
            <person name="Wayne K.J."/>
            <person name="Tettelin H."/>
            <person name="Glass J.I."/>
            <person name="Rusch D."/>
            <person name="Podicherti R."/>
            <person name="Tsui H.-C.T."/>
            <person name="Winkler M.E."/>
        </authorList>
    </citation>
    <scope>NUCLEOTIDE SEQUENCE</scope>
</reference>
<dbReference type="PANTHER" id="PTHR42760:SF123">
    <property type="entry name" value="OXIDOREDUCTASE"/>
    <property type="match status" value="1"/>
</dbReference>
<proteinExistence type="inferred from homology"/>
<comment type="similarity">
    <text evidence="1">Belongs to the short-chain dehydrogenases/reductases (SDR) family.</text>
</comment>
<dbReference type="EMBL" id="UINC01001759">
    <property type="protein sequence ID" value="SUZ88182.1"/>
    <property type="molecule type" value="Genomic_DNA"/>
</dbReference>
<accession>A0A381R919</accession>
<evidence type="ECO:0000313" key="2">
    <source>
        <dbReference type="EMBL" id="SUZ88182.1"/>
    </source>
</evidence>
<gene>
    <name evidence="2" type="ORF">METZ01_LOCUS41036</name>
</gene>
<dbReference type="FunFam" id="3.40.50.720:FF:000084">
    <property type="entry name" value="Short-chain dehydrogenase reductase"/>
    <property type="match status" value="1"/>
</dbReference>
<evidence type="ECO:0000256" key="1">
    <source>
        <dbReference type="ARBA" id="ARBA00006484"/>
    </source>
</evidence>
<dbReference type="InterPro" id="IPR036291">
    <property type="entry name" value="NAD(P)-bd_dom_sf"/>
</dbReference>
<sequence length="263" mass="27639">MNRFREKVCLVTGGASGIGAKTAEMFVEQGGKVAVCDVDDALGKEIAAEIVATSGGGNAIFIHTDVSDPDACQGAIDQTVSKFGSVDCVLNSAIKMAPGMLKDLALEDWNSMISVGLTGTFLMTQAAGRWMIDNGRPGSIVTMSSIGGVQPYGMSGAYSTVKAAVIMLAEHFGIEWGGRQVRVNAVCAGHTETPLTAYLKDPEIKKGRSEVTPLKRVGQPVDIANGILFLFSDESDYMTASALAIDGGLAKSVMNHMPGRKWS</sequence>
<dbReference type="CDD" id="cd05233">
    <property type="entry name" value="SDR_c"/>
    <property type="match status" value="1"/>
</dbReference>
<dbReference type="AlphaFoldDB" id="A0A381R919"/>
<dbReference type="Gene3D" id="3.40.50.720">
    <property type="entry name" value="NAD(P)-binding Rossmann-like Domain"/>
    <property type="match status" value="1"/>
</dbReference>
<protein>
    <submittedName>
        <fullName evidence="2">Uncharacterized protein</fullName>
    </submittedName>
</protein>
<dbReference type="PRINTS" id="PR00081">
    <property type="entry name" value="GDHRDH"/>
</dbReference>
<dbReference type="InterPro" id="IPR002347">
    <property type="entry name" value="SDR_fam"/>
</dbReference>
<dbReference type="GO" id="GO:0016616">
    <property type="term" value="F:oxidoreductase activity, acting on the CH-OH group of donors, NAD or NADP as acceptor"/>
    <property type="evidence" value="ECO:0007669"/>
    <property type="project" value="TreeGrafter"/>
</dbReference>